<dbReference type="GO" id="GO:0000976">
    <property type="term" value="F:transcription cis-regulatory region binding"/>
    <property type="evidence" value="ECO:0007669"/>
    <property type="project" value="TreeGrafter"/>
</dbReference>
<feature type="compositionally biased region" description="Basic and acidic residues" evidence="1">
    <location>
        <begin position="102"/>
        <end position="113"/>
    </location>
</feature>
<feature type="region of interest" description="Disordered" evidence="1">
    <location>
        <begin position="165"/>
        <end position="260"/>
    </location>
</feature>
<feature type="region of interest" description="Disordered" evidence="1">
    <location>
        <begin position="338"/>
        <end position="398"/>
    </location>
</feature>
<dbReference type="GO" id="GO:0003682">
    <property type="term" value="F:chromatin binding"/>
    <property type="evidence" value="ECO:0007669"/>
    <property type="project" value="InterPro"/>
</dbReference>
<feature type="region of interest" description="Disordered" evidence="1">
    <location>
        <begin position="275"/>
        <end position="304"/>
    </location>
</feature>
<sequence>MQRREERRGEERRAEGTASDRRNLSFRARNNPSLTYSVTLLGPVGKHVMTHTRKKGPTRKSRSAERQDTSSHWPNGDNMDTAWPQRLLRFGRTKKIGHIIRQGKDEAKRVTDKTRHKKSGAVRKAHQKREKKRDRKSYPLRGRTTGSDDEGLNCHVLLTRLEEGLKQERSERGRMAKNDGHQKLSHKSKSRRDKRGRQKEKKVISKTKSKSNVPRDDDILYFPEPRKRRLASLNAEAALTNTRRPSRPRDSMRSRRARGLPLDANPAWCLKTSQSSVAKAAAPPKPEPVQVSKPVKKKAKANRGDLRGCVSQASLDAPAPRRLAGLTAAALLKLTSTSATSKQRAKAAPTATVTRDPKAPVPAAAPKPQTRVKLRAKGCAQKRKGKKGAPRDEDRAACKDKADFEPKVEWEGGGGGGGGGCNHKLAKAGYQSRGVLGFPLKSVKEEQVETELSPYYCCPPEGSMEYCHRLAFFLGQQAYGDSDAQPLNPAMAPMKRERLVAAPTTLAHPHPHPHPHAALTLSPHPCLCTAEHCFSSYYVHIAHPTHTGTLALARPGLPTAELRPAVAVPEPGERLLGPPRVSHAPGLAHPACCGSVGSPCYSEACRISGYAYRAMPPVANRGCSYSTGCAGCTRSIKTEGYSSPQGIDPSLPLSSCPLPSAPSSTQAKPHPLTPLSGRERPPARLRLAKECPQQAAKSSSVSPVATGRARLTQKRAAAAPPAPSLGSARQKRVSRCRATNGWRPVGVPVEREVFIAGDEETAPRRCYEGVERDGEVIHVRDTVLLRSGPRKKSLPYVAKISALWEDPKTGELMMSLFWYYRPEHTQGGRDPGGAHCENEIFASRHQDENSVACIEDRCYVLPLAQYCRFCALLKRRSEGAAPGDASAVVPCCADFAPPSHRCVPSDVDPELVYLCRHVYDFRFGRILKNLQ</sequence>
<feature type="region of interest" description="Disordered" evidence="1">
    <location>
        <begin position="1"/>
        <end position="81"/>
    </location>
</feature>
<dbReference type="InterPro" id="IPR053032">
    <property type="entry name" value="BAH_domain-containing"/>
</dbReference>
<feature type="compositionally biased region" description="Polar residues" evidence="1">
    <location>
        <begin position="28"/>
        <end position="38"/>
    </location>
</feature>
<feature type="compositionally biased region" description="Low complexity" evidence="1">
    <location>
        <begin position="649"/>
        <end position="664"/>
    </location>
</feature>
<accession>A0AA47MRB0</accession>
<dbReference type="PANTHER" id="PTHR46576">
    <property type="entry name" value="BROMO ADJACENT HOMOLOGY DOMAIN-CONTAINING 1 PROTEIN"/>
    <property type="match status" value="1"/>
</dbReference>
<dbReference type="AlphaFoldDB" id="A0AA47MRB0"/>
<dbReference type="InterPro" id="IPR001025">
    <property type="entry name" value="BAH_dom"/>
</dbReference>
<feature type="domain" description="BAH" evidence="2">
    <location>
        <begin position="775"/>
        <end position="930"/>
    </location>
</feature>
<feature type="compositionally biased region" description="Basic residues" evidence="1">
    <location>
        <begin position="48"/>
        <end position="61"/>
    </location>
</feature>
<dbReference type="GO" id="GO:0045892">
    <property type="term" value="P:negative regulation of DNA-templated transcription"/>
    <property type="evidence" value="ECO:0007669"/>
    <property type="project" value="TreeGrafter"/>
</dbReference>
<dbReference type="Pfam" id="PF01426">
    <property type="entry name" value="BAH"/>
    <property type="match status" value="1"/>
</dbReference>
<dbReference type="SMART" id="SM00439">
    <property type="entry name" value="BAH"/>
    <property type="match status" value="1"/>
</dbReference>
<name>A0AA47MRB0_MERPO</name>
<dbReference type="InterPro" id="IPR043151">
    <property type="entry name" value="BAH_sf"/>
</dbReference>
<organism evidence="3 4">
    <name type="scientific">Merluccius polli</name>
    <name type="common">Benguela hake</name>
    <name type="synonym">Merluccius cadenati</name>
    <dbReference type="NCBI Taxonomy" id="89951"/>
    <lineage>
        <taxon>Eukaryota</taxon>
        <taxon>Metazoa</taxon>
        <taxon>Chordata</taxon>
        <taxon>Craniata</taxon>
        <taxon>Vertebrata</taxon>
        <taxon>Euteleostomi</taxon>
        <taxon>Actinopterygii</taxon>
        <taxon>Neopterygii</taxon>
        <taxon>Teleostei</taxon>
        <taxon>Neoteleostei</taxon>
        <taxon>Acanthomorphata</taxon>
        <taxon>Zeiogadaria</taxon>
        <taxon>Gadariae</taxon>
        <taxon>Gadiformes</taxon>
        <taxon>Gadoidei</taxon>
        <taxon>Merlucciidae</taxon>
        <taxon>Merluccius</taxon>
    </lineage>
</organism>
<gene>
    <name evidence="3" type="primary">Bahd1_0</name>
    <name evidence="3" type="ORF">N1851_016794</name>
</gene>
<proteinExistence type="predicted"/>
<feature type="compositionally biased region" description="Basic and acidic residues" evidence="1">
    <location>
        <begin position="389"/>
        <end position="398"/>
    </location>
</feature>
<protein>
    <submittedName>
        <fullName evidence="3">Bromo adjacent y domain-containing 1 protein</fullName>
    </submittedName>
</protein>
<evidence type="ECO:0000313" key="4">
    <source>
        <dbReference type="Proteomes" id="UP001174136"/>
    </source>
</evidence>
<dbReference type="Gene3D" id="2.30.30.490">
    <property type="match status" value="1"/>
</dbReference>
<dbReference type="GO" id="GO:0031507">
    <property type="term" value="P:heterochromatin formation"/>
    <property type="evidence" value="ECO:0007669"/>
    <property type="project" value="TreeGrafter"/>
</dbReference>
<dbReference type="EMBL" id="JAOPHQ010003015">
    <property type="protein sequence ID" value="KAK0144750.1"/>
    <property type="molecule type" value="Genomic_DNA"/>
</dbReference>
<feature type="compositionally biased region" description="Basic residues" evidence="1">
    <location>
        <begin position="183"/>
        <end position="209"/>
    </location>
</feature>
<feature type="region of interest" description="Disordered" evidence="1">
    <location>
        <begin position="99"/>
        <end position="151"/>
    </location>
</feature>
<evidence type="ECO:0000313" key="3">
    <source>
        <dbReference type="EMBL" id="KAK0144750.1"/>
    </source>
</evidence>
<feature type="compositionally biased region" description="Basic and acidic residues" evidence="1">
    <location>
        <begin position="1"/>
        <end position="23"/>
    </location>
</feature>
<evidence type="ECO:0000256" key="1">
    <source>
        <dbReference type="SAM" id="MobiDB-lite"/>
    </source>
</evidence>
<comment type="caution">
    <text evidence="3">The sequence shown here is derived from an EMBL/GenBank/DDBJ whole genome shotgun (WGS) entry which is preliminary data.</text>
</comment>
<feature type="compositionally biased region" description="Basic residues" evidence="1">
    <location>
        <begin position="114"/>
        <end position="135"/>
    </location>
</feature>
<dbReference type="GO" id="GO:0005677">
    <property type="term" value="C:chromatin silencing complex"/>
    <property type="evidence" value="ECO:0007669"/>
    <property type="project" value="TreeGrafter"/>
</dbReference>
<feature type="compositionally biased region" description="Basic residues" evidence="1">
    <location>
        <begin position="370"/>
        <end position="388"/>
    </location>
</feature>
<keyword evidence="4" id="KW-1185">Reference proteome</keyword>
<feature type="region of interest" description="Disordered" evidence="1">
    <location>
        <begin position="641"/>
        <end position="732"/>
    </location>
</feature>
<reference evidence="3" key="1">
    <citation type="journal article" date="2023" name="Front. Mar. Sci.">
        <title>A new Merluccius polli reference genome to investigate the effects of global change in West African waters.</title>
        <authorList>
            <person name="Mateo J.L."/>
            <person name="Blanco-Fernandez C."/>
            <person name="Garcia-Vazquez E."/>
            <person name="Machado-Schiaffino G."/>
        </authorList>
    </citation>
    <scope>NUCLEOTIDE SEQUENCE</scope>
    <source>
        <strain evidence="3">C29</strain>
        <tissue evidence="3">Fin</tissue>
    </source>
</reference>
<dbReference type="Proteomes" id="UP001174136">
    <property type="component" value="Unassembled WGS sequence"/>
</dbReference>
<dbReference type="PANTHER" id="PTHR46576:SF1">
    <property type="entry name" value="BROMO ADJACENT HOMOLOGY DOMAIN-CONTAINING 1 PROTEIN"/>
    <property type="match status" value="1"/>
</dbReference>
<dbReference type="PROSITE" id="PS51038">
    <property type="entry name" value="BAH"/>
    <property type="match status" value="1"/>
</dbReference>
<feature type="compositionally biased region" description="Basic and acidic residues" evidence="1">
    <location>
        <begin position="165"/>
        <end position="182"/>
    </location>
</feature>
<evidence type="ECO:0000259" key="2">
    <source>
        <dbReference type="PROSITE" id="PS51038"/>
    </source>
</evidence>